<evidence type="ECO:0000313" key="3">
    <source>
        <dbReference type="Proteomes" id="UP000386466"/>
    </source>
</evidence>
<dbReference type="AlphaFoldDB" id="A0A485P6Z7"/>
<keyword evidence="3" id="KW-1185">Reference proteome</keyword>
<proteinExistence type="predicted"/>
<accession>A0A485P6Z7</accession>
<protein>
    <submittedName>
        <fullName evidence="2">Uncharacterized protein</fullName>
    </submittedName>
</protein>
<gene>
    <name evidence="2" type="ORF">LYPA_23C008472</name>
</gene>
<feature type="region of interest" description="Disordered" evidence="1">
    <location>
        <begin position="1"/>
        <end position="35"/>
    </location>
</feature>
<feature type="region of interest" description="Disordered" evidence="1">
    <location>
        <begin position="58"/>
        <end position="83"/>
    </location>
</feature>
<sequence>MGVSGDEWQKCHKTGGKRKPHHRKQSASSSQLVSTEPLVKILQGAGGRHTLPTAVWVPPALPLGHKKGAKLTPKEEEISSKKR</sequence>
<evidence type="ECO:0000256" key="1">
    <source>
        <dbReference type="SAM" id="MobiDB-lite"/>
    </source>
</evidence>
<dbReference type="EMBL" id="CAAGRJ010025552">
    <property type="protein sequence ID" value="VFV38052.1"/>
    <property type="molecule type" value="Genomic_DNA"/>
</dbReference>
<organism evidence="2 3">
    <name type="scientific">Lynx pardinus</name>
    <name type="common">Iberian lynx</name>
    <name type="synonym">Felis pardina</name>
    <dbReference type="NCBI Taxonomy" id="191816"/>
    <lineage>
        <taxon>Eukaryota</taxon>
        <taxon>Metazoa</taxon>
        <taxon>Chordata</taxon>
        <taxon>Craniata</taxon>
        <taxon>Vertebrata</taxon>
        <taxon>Euteleostomi</taxon>
        <taxon>Mammalia</taxon>
        <taxon>Eutheria</taxon>
        <taxon>Laurasiatheria</taxon>
        <taxon>Carnivora</taxon>
        <taxon>Feliformia</taxon>
        <taxon>Felidae</taxon>
        <taxon>Felinae</taxon>
        <taxon>Lynx</taxon>
    </lineage>
</organism>
<reference evidence="2 3" key="1">
    <citation type="submission" date="2019-01" db="EMBL/GenBank/DDBJ databases">
        <authorList>
            <person name="Alioto T."/>
            <person name="Alioto T."/>
        </authorList>
    </citation>
    <scope>NUCLEOTIDE SEQUENCE [LARGE SCALE GENOMIC DNA]</scope>
</reference>
<dbReference type="Proteomes" id="UP000386466">
    <property type="component" value="Unassembled WGS sequence"/>
</dbReference>
<feature type="compositionally biased region" description="Basic and acidic residues" evidence="1">
    <location>
        <begin position="72"/>
        <end position="83"/>
    </location>
</feature>
<name>A0A485P6Z7_LYNPA</name>
<evidence type="ECO:0000313" key="2">
    <source>
        <dbReference type="EMBL" id="VFV38052.1"/>
    </source>
</evidence>
<feature type="compositionally biased region" description="Basic residues" evidence="1">
    <location>
        <begin position="11"/>
        <end position="25"/>
    </location>
</feature>